<comment type="caution">
    <text evidence="4">The sequence shown here is derived from an EMBL/GenBank/DDBJ whole genome shotgun (WGS) entry which is preliminary data.</text>
</comment>
<dbReference type="SUPFAM" id="SSF55073">
    <property type="entry name" value="Nucleotide cyclase"/>
    <property type="match status" value="1"/>
</dbReference>
<dbReference type="InterPro" id="IPR029787">
    <property type="entry name" value="Nucleotide_cyclase"/>
</dbReference>
<dbReference type="Gene3D" id="6.10.340.10">
    <property type="match status" value="1"/>
</dbReference>
<dbReference type="InterPro" id="IPR001054">
    <property type="entry name" value="A/G_cyclase"/>
</dbReference>
<dbReference type="CDD" id="cd07302">
    <property type="entry name" value="CHD"/>
    <property type="match status" value="1"/>
</dbReference>
<dbReference type="EMBL" id="JAMKFE010000004">
    <property type="protein sequence ID" value="MCM5679534.1"/>
    <property type="molecule type" value="Genomic_DNA"/>
</dbReference>
<reference evidence="4" key="1">
    <citation type="submission" date="2022-05" db="EMBL/GenBank/DDBJ databases">
        <title>Schlegelella sp. nov., isolated from mangrove soil.</title>
        <authorList>
            <person name="Liu Y."/>
            <person name="Ge X."/>
            <person name="Liu W."/>
        </authorList>
    </citation>
    <scope>NUCLEOTIDE SEQUENCE</scope>
    <source>
        <strain evidence="4">S2-27</strain>
    </source>
</reference>
<dbReference type="SUPFAM" id="SSF158472">
    <property type="entry name" value="HAMP domain-like"/>
    <property type="match status" value="1"/>
</dbReference>
<gene>
    <name evidence="4" type="ORF">M8A51_08315</name>
</gene>
<organism evidence="4 5">
    <name type="scientific">Caldimonas mangrovi</name>
    <dbReference type="NCBI Taxonomy" id="2944811"/>
    <lineage>
        <taxon>Bacteria</taxon>
        <taxon>Pseudomonadati</taxon>
        <taxon>Pseudomonadota</taxon>
        <taxon>Betaproteobacteria</taxon>
        <taxon>Burkholderiales</taxon>
        <taxon>Sphaerotilaceae</taxon>
        <taxon>Caldimonas</taxon>
    </lineage>
</organism>
<dbReference type="Pfam" id="PF00672">
    <property type="entry name" value="HAMP"/>
    <property type="match status" value="1"/>
</dbReference>
<dbReference type="SMART" id="SM00304">
    <property type="entry name" value="HAMP"/>
    <property type="match status" value="1"/>
</dbReference>
<dbReference type="Gene3D" id="3.30.70.1230">
    <property type="entry name" value="Nucleotide cyclase"/>
    <property type="match status" value="1"/>
</dbReference>
<protein>
    <submittedName>
        <fullName evidence="4">HAMP domain-containing protein</fullName>
    </submittedName>
</protein>
<dbReference type="InterPro" id="IPR003660">
    <property type="entry name" value="HAMP_dom"/>
</dbReference>
<dbReference type="Pfam" id="PF00211">
    <property type="entry name" value="Guanylate_cyc"/>
    <property type="match status" value="1"/>
</dbReference>
<dbReference type="SMART" id="SM00044">
    <property type="entry name" value="CYCc"/>
    <property type="match status" value="1"/>
</dbReference>
<dbReference type="CDD" id="cd18773">
    <property type="entry name" value="PDC1_HK_sensor"/>
    <property type="match status" value="1"/>
</dbReference>
<dbReference type="RefSeq" id="WP_251777741.1">
    <property type="nucleotide sequence ID" value="NZ_JAMKFE010000004.1"/>
</dbReference>
<accession>A0ABT0YME0</accession>
<dbReference type="Proteomes" id="UP001165541">
    <property type="component" value="Unassembled WGS sequence"/>
</dbReference>
<dbReference type="PANTHER" id="PTHR43081:SF1">
    <property type="entry name" value="ADENYLATE CYCLASE, TERMINAL-DIFFERENTIATION SPECIFIC"/>
    <property type="match status" value="1"/>
</dbReference>
<dbReference type="PROSITE" id="PS50885">
    <property type="entry name" value="HAMP"/>
    <property type="match status" value="1"/>
</dbReference>
<feature type="transmembrane region" description="Helical" evidence="1">
    <location>
        <begin position="17"/>
        <end position="37"/>
    </location>
</feature>
<evidence type="ECO:0000313" key="4">
    <source>
        <dbReference type="EMBL" id="MCM5679534.1"/>
    </source>
</evidence>
<evidence type="ECO:0000259" key="2">
    <source>
        <dbReference type="PROSITE" id="PS50125"/>
    </source>
</evidence>
<dbReference type="PROSITE" id="PS50125">
    <property type="entry name" value="GUANYLATE_CYCLASE_2"/>
    <property type="match status" value="1"/>
</dbReference>
<keyword evidence="1" id="KW-0472">Membrane</keyword>
<dbReference type="CDD" id="cd06225">
    <property type="entry name" value="HAMP"/>
    <property type="match status" value="1"/>
</dbReference>
<evidence type="ECO:0000313" key="5">
    <source>
        <dbReference type="Proteomes" id="UP001165541"/>
    </source>
</evidence>
<evidence type="ECO:0000259" key="3">
    <source>
        <dbReference type="PROSITE" id="PS50885"/>
    </source>
</evidence>
<keyword evidence="5" id="KW-1185">Reference proteome</keyword>
<dbReference type="InterPro" id="IPR050697">
    <property type="entry name" value="Adenylyl/Guanylyl_Cyclase_3/4"/>
</dbReference>
<feature type="transmembrane region" description="Helical" evidence="1">
    <location>
        <begin position="266"/>
        <end position="288"/>
    </location>
</feature>
<proteinExistence type="predicted"/>
<feature type="domain" description="HAMP" evidence="3">
    <location>
        <begin position="289"/>
        <end position="342"/>
    </location>
</feature>
<feature type="domain" description="Guanylate cyclase" evidence="2">
    <location>
        <begin position="374"/>
        <end position="506"/>
    </location>
</feature>
<dbReference type="Gene3D" id="3.30.450.20">
    <property type="entry name" value="PAS domain"/>
    <property type="match status" value="1"/>
</dbReference>
<evidence type="ECO:0000256" key="1">
    <source>
        <dbReference type="SAM" id="Phobius"/>
    </source>
</evidence>
<sequence>MNAAPAELQRRSLSRTLPAAVLLLTIVPLVIAGLLSLTENSQRLKREQERRTRQTAELIAGRVRQLMLSGEQLARMVAATPATVEVLAGTLPSDDSLRAELRSLVRSHPEIDRVQVLDRHGRALVRFPELSTRTPAIGSLPATTTWVARRAPDGGADVVQPARDVNGGTSRLLGWVVVGLPREAIATTIALPADASEEVRALLRDDTQALVASVARSPDVGAAVPIANRNGTAADAVVAEAPAHAGWSVRVIESLDAYRALVREALLNYSLIVLTVSCLAAGIAWRFARGLAHDVRHVARSARAILRGHYLNAHVELDRDDELGLLARSFNHMSWELEKRERERDVFGRLVSPEVRDQLLQGELMLGGHEVEVTVLLSDIRGFSQLCEAMKPRDIVLTLNEYFTRMTEAVQRYGGYVNNFMGDAMVVVFGAPTPDEHRVERALYAAVEMQRALGEFNCERAAYGAPALVAGIGLASGTALAGQIGSPERCIYTVIGDTVNIAARLESLSKEHPEVALLVNRQTRDLLPEALGTLLAPLGARQVKGRDSTVEVFALPRDAELPPPPAHLMRIEEDVL</sequence>
<name>A0ABT0YME0_9BURK</name>
<keyword evidence="1" id="KW-1133">Transmembrane helix</keyword>
<keyword evidence="1" id="KW-0812">Transmembrane</keyword>
<dbReference type="PANTHER" id="PTHR43081">
    <property type="entry name" value="ADENYLATE CYCLASE, TERMINAL-DIFFERENTIATION SPECIFIC-RELATED"/>
    <property type="match status" value="1"/>
</dbReference>